<dbReference type="eggNOG" id="COG1520">
    <property type="taxonomic scope" value="Bacteria"/>
</dbReference>
<dbReference type="RefSeq" id="WP_013395233.1">
    <property type="nucleotide sequence ID" value="NC_014640.1"/>
</dbReference>
<dbReference type="OrthoDB" id="3635325at2"/>
<evidence type="ECO:0000313" key="2">
    <source>
        <dbReference type="EMBL" id="ADP17927.1"/>
    </source>
</evidence>
<protein>
    <submittedName>
        <fullName evidence="2">Uncharacterized protein</fullName>
    </submittedName>
</protein>
<name>E3HI68_ACHXA</name>
<dbReference type="SUPFAM" id="SSF50998">
    <property type="entry name" value="Quinoprotein alcohol dehydrogenase-like"/>
    <property type="match status" value="1"/>
</dbReference>
<feature type="region of interest" description="Disordered" evidence="1">
    <location>
        <begin position="180"/>
        <end position="201"/>
    </location>
</feature>
<proteinExistence type="predicted"/>
<dbReference type="HOGENOM" id="CLU_502172_0_0_4"/>
<dbReference type="AlphaFoldDB" id="E3HI68"/>
<dbReference type="KEGG" id="axy:AXYL_04612"/>
<sequence length="549" mass="59317">MAMITDPLLRGSGKITGVFFDPTGEIAAVASEFPLLANPRARAAYGGQALRYRVALYRRGGLAPFAALDDLRFPVNDVAFHPAQSVVAIGAGSYDGGYLFEGDLLAWDWHSGRRQRFFNRIPEVVRCAYNAAGDQIEAWVRPWDEEWEGLPEDVHDAAFNTLFAVRIPYDQASWSSPCSKDLELSRDGGSSADEPSADTPAPQARLAQWLGLPELANRGAIRDLAWLDHQRIAVAHDGCLLEIHDTGGGPIATYTGAGYGTEIIRAAGIHVHVVEPSNRPGMTWRQDSRLYSLTDEGLNLVAEYDGEFTFSASAPGILLGRMNRVPAARNAQDRLRDLHSGAERRVDLGHYDCFNHYIRISGAPSLFCVQGTPASSHEAKRLCMVAPDGQVKPLWPVLKANGKPDSHAMELCGCYVEDKQGAGLVVSGRHYSPAVHVACAGFIYRKPLDRDRELWRHPTTASASAVIFLPRPGLIAAAFLDGGLLLLDAASGAVRLRAAMRLDGLPTLVHAMDAQGEQLALGTADGRIAVTTIGELLAQDAASGWVEIG</sequence>
<gene>
    <name evidence="2" type="ordered locus">AXYL_04612</name>
</gene>
<evidence type="ECO:0000256" key="1">
    <source>
        <dbReference type="SAM" id="MobiDB-lite"/>
    </source>
</evidence>
<dbReference type="Proteomes" id="UP000006876">
    <property type="component" value="Chromosome"/>
</dbReference>
<accession>E3HI68</accession>
<organism evidence="2 3">
    <name type="scientific">Achromobacter xylosoxidans (strain A8)</name>
    <dbReference type="NCBI Taxonomy" id="762376"/>
    <lineage>
        <taxon>Bacteria</taxon>
        <taxon>Pseudomonadati</taxon>
        <taxon>Pseudomonadota</taxon>
        <taxon>Betaproteobacteria</taxon>
        <taxon>Burkholderiales</taxon>
        <taxon>Alcaligenaceae</taxon>
        <taxon>Achromobacter</taxon>
    </lineage>
</organism>
<dbReference type="STRING" id="762376.AXYL_04612"/>
<dbReference type="PATRIC" id="fig|762376.5.peg.4624"/>
<dbReference type="EMBL" id="CP002287">
    <property type="protein sequence ID" value="ADP17927.1"/>
    <property type="molecule type" value="Genomic_DNA"/>
</dbReference>
<dbReference type="InterPro" id="IPR011047">
    <property type="entry name" value="Quinoprotein_ADH-like_sf"/>
</dbReference>
<evidence type="ECO:0000313" key="3">
    <source>
        <dbReference type="Proteomes" id="UP000006876"/>
    </source>
</evidence>
<reference evidence="2 3" key="1">
    <citation type="journal article" date="2011" name="J. Bacteriol.">
        <title>Complete genome sequence of the haloaromatic acid-degrading bacterium Achromobacter xylosoxidans A8.</title>
        <authorList>
            <person name="Strnad H."/>
            <person name="Ridl J."/>
            <person name="Paces J."/>
            <person name="Kolar M."/>
            <person name="Vlcek C."/>
            <person name="Paces V."/>
        </authorList>
    </citation>
    <scope>NUCLEOTIDE SEQUENCE [LARGE SCALE GENOMIC DNA]</scope>
    <source>
        <strain evidence="2 3">A8</strain>
    </source>
</reference>